<comment type="caution">
    <text evidence="1">The sequence shown here is derived from an EMBL/GenBank/DDBJ whole genome shotgun (WGS) entry which is preliminary data.</text>
</comment>
<organism evidence="1 2">
    <name type="scientific">Amblyomma americanum</name>
    <name type="common">Lone star tick</name>
    <dbReference type="NCBI Taxonomy" id="6943"/>
    <lineage>
        <taxon>Eukaryota</taxon>
        <taxon>Metazoa</taxon>
        <taxon>Ecdysozoa</taxon>
        <taxon>Arthropoda</taxon>
        <taxon>Chelicerata</taxon>
        <taxon>Arachnida</taxon>
        <taxon>Acari</taxon>
        <taxon>Parasitiformes</taxon>
        <taxon>Ixodida</taxon>
        <taxon>Ixodoidea</taxon>
        <taxon>Ixodidae</taxon>
        <taxon>Amblyomminae</taxon>
        <taxon>Amblyomma</taxon>
    </lineage>
</organism>
<dbReference type="EMBL" id="JARKHS020030752">
    <property type="protein sequence ID" value="KAK8761799.1"/>
    <property type="molecule type" value="Genomic_DNA"/>
</dbReference>
<dbReference type="AlphaFoldDB" id="A0AAQ4DH59"/>
<gene>
    <name evidence="1" type="ORF">V5799_026940</name>
</gene>
<reference evidence="1 2" key="1">
    <citation type="journal article" date="2023" name="Arcadia Sci">
        <title>De novo assembly of a long-read Amblyomma americanum tick genome.</title>
        <authorList>
            <person name="Chou S."/>
            <person name="Poskanzer K.E."/>
            <person name="Rollins M."/>
            <person name="Thuy-Boun P.S."/>
        </authorList>
    </citation>
    <scope>NUCLEOTIDE SEQUENCE [LARGE SCALE GENOMIC DNA]</scope>
    <source>
        <strain evidence="1">F_SG_1</strain>
        <tissue evidence="1">Salivary glands</tissue>
    </source>
</reference>
<evidence type="ECO:0000313" key="1">
    <source>
        <dbReference type="EMBL" id="KAK8761799.1"/>
    </source>
</evidence>
<protein>
    <submittedName>
        <fullName evidence="1">Uncharacterized protein</fullName>
    </submittedName>
</protein>
<proteinExistence type="predicted"/>
<sequence>MRVQVLYKKRTAAGMGVSPLRRPLCPAKEPRVGATGKTHLGSTHQLDNEVLHRCCCLRPCGVQRLR</sequence>
<keyword evidence="2" id="KW-1185">Reference proteome</keyword>
<name>A0AAQ4DH59_AMBAM</name>
<evidence type="ECO:0000313" key="2">
    <source>
        <dbReference type="Proteomes" id="UP001321473"/>
    </source>
</evidence>
<accession>A0AAQ4DH59</accession>
<dbReference type="Proteomes" id="UP001321473">
    <property type="component" value="Unassembled WGS sequence"/>
</dbReference>